<dbReference type="PANTHER" id="PTHR36364">
    <property type="entry name" value="OS03G0203000 PROTEIN"/>
    <property type="match status" value="1"/>
</dbReference>
<dbReference type="Proteomes" id="UP001187192">
    <property type="component" value="Unassembled WGS sequence"/>
</dbReference>
<feature type="compositionally biased region" description="Basic and acidic residues" evidence="1">
    <location>
        <begin position="49"/>
        <end position="62"/>
    </location>
</feature>
<feature type="compositionally biased region" description="Basic and acidic residues" evidence="1">
    <location>
        <begin position="19"/>
        <end position="35"/>
    </location>
</feature>
<feature type="compositionally biased region" description="Basic and acidic residues" evidence="1">
    <location>
        <begin position="278"/>
        <end position="307"/>
    </location>
</feature>
<reference evidence="2" key="1">
    <citation type="submission" date="2023-07" db="EMBL/GenBank/DDBJ databases">
        <title>draft genome sequence of fig (Ficus carica).</title>
        <authorList>
            <person name="Takahashi T."/>
            <person name="Nishimura K."/>
        </authorList>
    </citation>
    <scope>NUCLEOTIDE SEQUENCE</scope>
</reference>
<comment type="caution">
    <text evidence="2">The sequence shown here is derived from an EMBL/GenBank/DDBJ whole genome shotgun (WGS) entry which is preliminary data.</text>
</comment>
<evidence type="ECO:0000313" key="2">
    <source>
        <dbReference type="EMBL" id="GMN37891.1"/>
    </source>
</evidence>
<dbReference type="EMBL" id="BTGU01000007">
    <property type="protein sequence ID" value="GMN37891.1"/>
    <property type="molecule type" value="Genomic_DNA"/>
</dbReference>
<feature type="compositionally biased region" description="Basic and acidic residues" evidence="1">
    <location>
        <begin position="76"/>
        <end position="99"/>
    </location>
</feature>
<feature type="compositionally biased region" description="Polar residues" evidence="1">
    <location>
        <begin position="38"/>
        <end position="48"/>
    </location>
</feature>
<feature type="compositionally biased region" description="Basic and acidic residues" evidence="1">
    <location>
        <begin position="138"/>
        <end position="175"/>
    </location>
</feature>
<evidence type="ECO:0000313" key="3">
    <source>
        <dbReference type="Proteomes" id="UP001187192"/>
    </source>
</evidence>
<gene>
    <name evidence="2" type="ORF">TIFTF001_007191</name>
</gene>
<proteinExistence type="predicted"/>
<dbReference type="AlphaFoldDB" id="A0AA88A5X9"/>
<name>A0AA88A5X9_FICCA</name>
<organism evidence="2 3">
    <name type="scientific">Ficus carica</name>
    <name type="common">Common fig</name>
    <dbReference type="NCBI Taxonomy" id="3494"/>
    <lineage>
        <taxon>Eukaryota</taxon>
        <taxon>Viridiplantae</taxon>
        <taxon>Streptophyta</taxon>
        <taxon>Embryophyta</taxon>
        <taxon>Tracheophyta</taxon>
        <taxon>Spermatophyta</taxon>
        <taxon>Magnoliopsida</taxon>
        <taxon>eudicotyledons</taxon>
        <taxon>Gunneridae</taxon>
        <taxon>Pentapetalae</taxon>
        <taxon>rosids</taxon>
        <taxon>fabids</taxon>
        <taxon>Rosales</taxon>
        <taxon>Moraceae</taxon>
        <taxon>Ficeae</taxon>
        <taxon>Ficus</taxon>
    </lineage>
</organism>
<protein>
    <recommendedName>
        <fullName evidence="4">Btz domain-containing protein</fullName>
    </recommendedName>
</protein>
<evidence type="ECO:0000256" key="1">
    <source>
        <dbReference type="SAM" id="MobiDB-lite"/>
    </source>
</evidence>
<feature type="compositionally biased region" description="Basic and acidic residues" evidence="1">
    <location>
        <begin position="1"/>
        <end position="12"/>
    </location>
</feature>
<sequence length="332" mass="38043">MSSHREGRDSDSKRHRSRFDREPPRRSRRDGKPAQERVPSSNNNLDTRNQTDQDQKHGRRVQDGGLPLGTPLTTDSKLERGAPSDEVEKKSNDQHEGTKHSSNPSDAPRSRSYFQHDERGNSEQVGRSSGRSATGERGWWRDSREQNNERTENKPASNDTRRRDDRAKGDEKGSWRQDGFFEMEADAPPARKRPSFREKKIQVDSENAERAATETVKSVHPDRAAEESGKEERGHNSRHSDRSDKPYARDRAPSRREPQRAGFPSRERYHGGSGNGDRNYRGRDRFSGRPEFHASGTRVEKWKHDLYQEANRSPTPKNEEDQIAKVEALLAS</sequence>
<accession>A0AA88A5X9</accession>
<feature type="compositionally biased region" description="Basic and acidic residues" evidence="1">
    <location>
        <begin position="195"/>
        <end position="270"/>
    </location>
</feature>
<evidence type="ECO:0008006" key="4">
    <source>
        <dbReference type="Google" id="ProtNLM"/>
    </source>
</evidence>
<dbReference type="PANTHER" id="PTHR36364:SF1">
    <property type="entry name" value="OS03G0203000 PROTEIN"/>
    <property type="match status" value="1"/>
</dbReference>
<feature type="region of interest" description="Disordered" evidence="1">
    <location>
        <begin position="1"/>
        <end position="322"/>
    </location>
</feature>
<keyword evidence="3" id="KW-1185">Reference proteome</keyword>
<feature type="compositionally biased region" description="Polar residues" evidence="1">
    <location>
        <begin position="122"/>
        <end position="132"/>
    </location>
</feature>